<dbReference type="InterPro" id="IPR025857">
    <property type="entry name" value="MacB_PCD"/>
</dbReference>
<feature type="domain" description="MacB-like periplasmic core" evidence="1">
    <location>
        <begin position="15"/>
        <end position="116"/>
    </location>
</feature>
<name>A0A8D6U1T1_STRTR</name>
<dbReference type="AlphaFoldDB" id="A0A8D6U1T1"/>
<dbReference type="EMBL" id="LR822017">
    <property type="protein sequence ID" value="CAD0136679.1"/>
    <property type="molecule type" value="Genomic_DNA"/>
</dbReference>
<dbReference type="Pfam" id="PF12704">
    <property type="entry name" value="MacB_PCD"/>
    <property type="match status" value="1"/>
</dbReference>
<evidence type="ECO:0000313" key="3">
    <source>
        <dbReference type="Proteomes" id="UP000509833"/>
    </source>
</evidence>
<reference evidence="2 3" key="1">
    <citation type="submission" date="2020-06" db="EMBL/GenBank/DDBJ databases">
        <authorList>
            <person name="Chuat V."/>
        </authorList>
    </citation>
    <scope>NUCLEOTIDE SEQUENCE [LARGE SCALE GENOMIC DNA]</scope>
    <source>
        <strain evidence="2">STH_CIRM_336</strain>
    </source>
</reference>
<sequence length="118" mass="13274">MAKPTKLVKEVWLEQVAKQMPGIDSYFVTNNLTSSISLQKTVKNVNITGASQGYFKAKKLGMLAGRSLQDNDYKNFSRVIVIDQMVVKKFFETNEDALNQVVTVGNNDCRVIGVYKKH</sequence>
<organism evidence="2 3">
    <name type="scientific">Streptococcus thermophilus</name>
    <dbReference type="NCBI Taxonomy" id="1308"/>
    <lineage>
        <taxon>Bacteria</taxon>
        <taxon>Bacillati</taxon>
        <taxon>Bacillota</taxon>
        <taxon>Bacilli</taxon>
        <taxon>Lactobacillales</taxon>
        <taxon>Streptococcaceae</taxon>
        <taxon>Streptococcus</taxon>
    </lineage>
</organism>
<protein>
    <submittedName>
        <fullName evidence="2">ABC transporter substrate-binding protein</fullName>
    </submittedName>
</protein>
<dbReference type="Proteomes" id="UP000509833">
    <property type="component" value="Chromosome"/>
</dbReference>
<gene>
    <name evidence="2" type="ORF">STHERMO_0585</name>
</gene>
<dbReference type="RefSeq" id="WP_232087358.1">
    <property type="nucleotide sequence ID" value="NZ_LR822017.1"/>
</dbReference>
<accession>A0A8D6U1T1</accession>
<proteinExistence type="predicted"/>
<evidence type="ECO:0000259" key="1">
    <source>
        <dbReference type="Pfam" id="PF12704"/>
    </source>
</evidence>
<evidence type="ECO:0000313" key="2">
    <source>
        <dbReference type="EMBL" id="CAD0136679.1"/>
    </source>
</evidence>